<dbReference type="Pfam" id="PF01079">
    <property type="entry name" value="Hint"/>
    <property type="match status" value="1"/>
</dbReference>
<dbReference type="OrthoDB" id="5212at2759"/>
<accession>A0A815GMH4</accession>
<feature type="domain" description="Hint" evidence="2">
    <location>
        <begin position="92"/>
        <end position="196"/>
    </location>
</feature>
<feature type="compositionally biased region" description="Low complexity" evidence="1">
    <location>
        <begin position="39"/>
        <end position="53"/>
    </location>
</feature>
<gene>
    <name evidence="3" type="ORF">BJG266_LOCUS24302</name>
    <name evidence="4" type="ORF">QVE165_LOCUS33488</name>
</gene>
<feature type="compositionally biased region" description="Low complexity" evidence="1">
    <location>
        <begin position="61"/>
        <end position="78"/>
    </location>
</feature>
<dbReference type="PANTHER" id="PTHR11889">
    <property type="entry name" value="HEDGEHOG"/>
    <property type="match status" value="1"/>
</dbReference>
<dbReference type="Proteomes" id="UP000663877">
    <property type="component" value="Unassembled WGS sequence"/>
</dbReference>
<dbReference type="EMBL" id="CAJNOM010000307">
    <property type="protein sequence ID" value="CAF1341920.1"/>
    <property type="molecule type" value="Genomic_DNA"/>
</dbReference>
<evidence type="ECO:0000313" key="4">
    <source>
        <dbReference type="EMBL" id="CAF1341920.1"/>
    </source>
</evidence>
<evidence type="ECO:0000259" key="2">
    <source>
        <dbReference type="SMART" id="SM00306"/>
    </source>
</evidence>
<dbReference type="InterPro" id="IPR050387">
    <property type="entry name" value="Hedgehog_Signaling"/>
</dbReference>
<dbReference type="SMART" id="SM00306">
    <property type="entry name" value="HintN"/>
    <property type="match status" value="1"/>
</dbReference>
<dbReference type="InterPro" id="IPR006141">
    <property type="entry name" value="Intein_N"/>
</dbReference>
<reference evidence="4" key="1">
    <citation type="submission" date="2021-02" db="EMBL/GenBank/DDBJ databases">
        <authorList>
            <person name="Nowell W R."/>
        </authorList>
    </citation>
    <scope>NUCLEOTIDE SEQUENCE</scope>
</reference>
<feature type="compositionally biased region" description="Low complexity" evidence="1">
    <location>
        <begin position="6"/>
        <end position="19"/>
    </location>
</feature>
<comment type="caution">
    <text evidence="4">The sequence shown here is derived from an EMBL/GenBank/DDBJ whole genome shotgun (WGS) entry which is preliminary data.</text>
</comment>
<feature type="region of interest" description="Disordered" evidence="1">
    <location>
        <begin position="1"/>
        <end position="91"/>
    </location>
</feature>
<feature type="compositionally biased region" description="Basic residues" evidence="1">
    <location>
        <begin position="20"/>
        <end position="38"/>
    </location>
</feature>
<dbReference type="CDD" id="cd00081">
    <property type="entry name" value="Hint"/>
    <property type="match status" value="1"/>
</dbReference>
<dbReference type="PANTHER" id="PTHR11889:SF31">
    <property type="entry name" value="PROTEIN HEDGEHOG"/>
    <property type="match status" value="1"/>
</dbReference>
<name>A0A815GMH4_9BILA</name>
<evidence type="ECO:0000313" key="3">
    <source>
        <dbReference type="EMBL" id="CAF1154860.1"/>
    </source>
</evidence>
<dbReference type="EMBL" id="CAJNOI010000172">
    <property type="protein sequence ID" value="CAF1154860.1"/>
    <property type="molecule type" value="Genomic_DNA"/>
</dbReference>
<dbReference type="InterPro" id="IPR001767">
    <property type="entry name" value="Hedgehog_Hint"/>
</dbReference>
<dbReference type="SUPFAM" id="SSF51294">
    <property type="entry name" value="Hedgehog/intein (Hint) domain"/>
    <property type="match status" value="1"/>
</dbReference>
<dbReference type="PROSITE" id="PS50817">
    <property type="entry name" value="INTEIN_N_TER"/>
    <property type="match status" value="1"/>
</dbReference>
<evidence type="ECO:0000256" key="1">
    <source>
        <dbReference type="SAM" id="MobiDB-lite"/>
    </source>
</evidence>
<dbReference type="AlphaFoldDB" id="A0A815GMH4"/>
<proteinExistence type="predicted"/>
<organism evidence="4 5">
    <name type="scientific">Adineta steineri</name>
    <dbReference type="NCBI Taxonomy" id="433720"/>
    <lineage>
        <taxon>Eukaryota</taxon>
        <taxon>Metazoa</taxon>
        <taxon>Spiralia</taxon>
        <taxon>Gnathifera</taxon>
        <taxon>Rotifera</taxon>
        <taxon>Eurotatoria</taxon>
        <taxon>Bdelloidea</taxon>
        <taxon>Adinetida</taxon>
        <taxon>Adinetidae</taxon>
        <taxon>Adineta</taxon>
    </lineage>
</organism>
<dbReference type="InterPro" id="IPR003587">
    <property type="entry name" value="Hint_dom_N"/>
</dbReference>
<evidence type="ECO:0000313" key="5">
    <source>
        <dbReference type="Proteomes" id="UP000663832"/>
    </source>
</evidence>
<dbReference type="GO" id="GO:0016540">
    <property type="term" value="P:protein autoprocessing"/>
    <property type="evidence" value="ECO:0007669"/>
    <property type="project" value="InterPro"/>
</dbReference>
<dbReference type="InterPro" id="IPR036844">
    <property type="entry name" value="Hint_dom_sf"/>
</dbReference>
<sequence>MELQYRRLSQRQQQQPQLQRRQRQHLQRQQRQQLRRQQQRQEQQQPQRQQLRQQHPRRQQQPRQQQPRQLQQQRQRQQQQRRRQQLQRQVPNGCFYGKDKVQLINGETRSIESLRMGDPVWSISRDGNSLVEDEVIMMMHNEPNISTLFYTFKTIDGHEVSLTDRHNIPIFDQQDNKIKIKRSSLVTREHYLIMLNRKIKIANITLNNRIGYYSPLTLTGYLLVNNISISVFSDSYQVSSDTVQFVFLPIRLYYCLTRWIYGNNYRPFKEIKEGLHPIPQFYKDYQDKLRFLVKSPKYICSTIITMMLIKFIQTHALLK</sequence>
<dbReference type="GO" id="GO:0016539">
    <property type="term" value="P:intein-mediated protein splicing"/>
    <property type="evidence" value="ECO:0007669"/>
    <property type="project" value="InterPro"/>
</dbReference>
<keyword evidence="5" id="KW-1185">Reference proteome</keyword>
<dbReference type="Gene3D" id="2.170.16.10">
    <property type="entry name" value="Hedgehog/Intein (Hint) domain"/>
    <property type="match status" value="1"/>
</dbReference>
<protein>
    <recommendedName>
        <fullName evidence="2">Hint domain-containing protein</fullName>
    </recommendedName>
</protein>
<dbReference type="Proteomes" id="UP000663832">
    <property type="component" value="Unassembled WGS sequence"/>
</dbReference>